<dbReference type="PRINTS" id="PR01217">
    <property type="entry name" value="PRICHEXTENSN"/>
</dbReference>
<dbReference type="GO" id="GO:0008234">
    <property type="term" value="F:cysteine-type peptidase activity"/>
    <property type="evidence" value="ECO:0007669"/>
    <property type="project" value="UniProtKB-KW"/>
</dbReference>
<dbReference type="Proteomes" id="UP000037594">
    <property type="component" value="Unassembled WGS sequence"/>
</dbReference>
<accession>A0A0J8UEN6</accession>
<evidence type="ECO:0000256" key="3">
    <source>
        <dbReference type="ARBA" id="ARBA00022801"/>
    </source>
</evidence>
<feature type="compositionally biased region" description="Low complexity" evidence="5">
    <location>
        <begin position="150"/>
        <end position="165"/>
    </location>
</feature>
<comment type="caution">
    <text evidence="7">The sequence shown here is derived from an EMBL/GenBank/DDBJ whole genome shotgun (WGS) entry which is preliminary data.</text>
</comment>
<evidence type="ECO:0000256" key="5">
    <source>
        <dbReference type="SAM" id="MobiDB-lite"/>
    </source>
</evidence>
<organism evidence="7 8">
    <name type="scientific">Mycolicibacterium conceptionense</name>
    <dbReference type="NCBI Taxonomy" id="451644"/>
    <lineage>
        <taxon>Bacteria</taxon>
        <taxon>Bacillati</taxon>
        <taxon>Actinomycetota</taxon>
        <taxon>Actinomycetes</taxon>
        <taxon>Mycobacteriales</taxon>
        <taxon>Mycobacteriaceae</taxon>
        <taxon>Mycolicibacterium</taxon>
    </lineage>
</organism>
<dbReference type="SUPFAM" id="SSF54001">
    <property type="entry name" value="Cysteine proteinases"/>
    <property type="match status" value="1"/>
</dbReference>
<feature type="region of interest" description="Disordered" evidence="5">
    <location>
        <begin position="124"/>
        <end position="230"/>
    </location>
</feature>
<dbReference type="Gene3D" id="3.90.1720.10">
    <property type="entry name" value="endopeptidase domain like (from Nostoc punctiforme)"/>
    <property type="match status" value="1"/>
</dbReference>
<evidence type="ECO:0000256" key="4">
    <source>
        <dbReference type="ARBA" id="ARBA00022807"/>
    </source>
</evidence>
<comment type="similarity">
    <text evidence="1">Belongs to the peptidase C40 family.</text>
</comment>
<keyword evidence="2" id="KW-0645">Protease</keyword>
<dbReference type="GO" id="GO:0006508">
    <property type="term" value="P:proteolysis"/>
    <property type="evidence" value="ECO:0007669"/>
    <property type="project" value="UniProtKB-KW"/>
</dbReference>
<dbReference type="PROSITE" id="PS51935">
    <property type="entry name" value="NLPC_P60"/>
    <property type="match status" value="1"/>
</dbReference>
<evidence type="ECO:0000259" key="6">
    <source>
        <dbReference type="PROSITE" id="PS51935"/>
    </source>
</evidence>
<sequence length="230" mass="23024">MFAIATLMALVQQVSGTPYISGGDSPAGTDCSGLASWVSNMATGRPVYGDRFNTGNQERALLARGFKYGSQPGALVIGWNSGHTAVTLPDGTAVSSGEGGHGVRIGGGGAYQRQFTHHMYLPMEPAAPQDAPADAPLPFGAPPPPPAPTDPMLAPAPADPMAAPAPADPFAPPPPADPMAAPAPMDPFAPPPPADAIPPAAPMDGPAPIVLDVPPPPAPPAPEEPAPVAI</sequence>
<keyword evidence="3 7" id="KW-0378">Hydrolase</keyword>
<dbReference type="InterPro" id="IPR038765">
    <property type="entry name" value="Papain-like_cys_pep_sf"/>
</dbReference>
<dbReference type="OrthoDB" id="9815778at2"/>
<dbReference type="PATRIC" id="fig|451644.5.peg.992"/>
<feature type="compositionally biased region" description="Pro residues" evidence="5">
    <location>
        <begin position="213"/>
        <end position="230"/>
    </location>
</feature>
<feature type="compositionally biased region" description="Pro residues" evidence="5">
    <location>
        <begin position="166"/>
        <end position="177"/>
    </location>
</feature>
<dbReference type="EMBL" id="LFOD01000003">
    <property type="protein sequence ID" value="KMV19422.1"/>
    <property type="molecule type" value="Genomic_DNA"/>
</dbReference>
<evidence type="ECO:0000313" key="8">
    <source>
        <dbReference type="Proteomes" id="UP000037594"/>
    </source>
</evidence>
<evidence type="ECO:0000313" key="7">
    <source>
        <dbReference type="EMBL" id="KMV19422.1"/>
    </source>
</evidence>
<feature type="compositionally biased region" description="Low complexity" evidence="5">
    <location>
        <begin position="202"/>
        <end position="212"/>
    </location>
</feature>
<dbReference type="InterPro" id="IPR000064">
    <property type="entry name" value="NLP_P60_dom"/>
</dbReference>
<keyword evidence="4" id="KW-0788">Thiol protease</keyword>
<feature type="compositionally biased region" description="Pro residues" evidence="5">
    <location>
        <begin position="184"/>
        <end position="201"/>
    </location>
</feature>
<dbReference type="RefSeq" id="WP_048895510.1">
    <property type="nucleotide sequence ID" value="NZ_LFOD01000003.1"/>
</dbReference>
<feature type="domain" description="NlpC/P60" evidence="6">
    <location>
        <begin position="1"/>
        <end position="127"/>
    </location>
</feature>
<protein>
    <submittedName>
        <fullName evidence="7">Glycoside hydrolase</fullName>
    </submittedName>
</protein>
<proteinExistence type="inferred from homology"/>
<feature type="compositionally biased region" description="Low complexity" evidence="5">
    <location>
        <begin position="126"/>
        <end position="138"/>
    </location>
</feature>
<feature type="compositionally biased region" description="Pro residues" evidence="5">
    <location>
        <begin position="139"/>
        <end position="149"/>
    </location>
</feature>
<gene>
    <name evidence="7" type="ORF">ACT17_04915</name>
</gene>
<evidence type="ECO:0000256" key="1">
    <source>
        <dbReference type="ARBA" id="ARBA00007074"/>
    </source>
</evidence>
<evidence type="ECO:0000256" key="2">
    <source>
        <dbReference type="ARBA" id="ARBA00022670"/>
    </source>
</evidence>
<name>A0A0J8UEN6_9MYCO</name>
<dbReference type="AlphaFoldDB" id="A0A0J8UEN6"/>
<reference evidence="7 8" key="1">
    <citation type="submission" date="2015-06" db="EMBL/GenBank/DDBJ databases">
        <title>Genome sequence of Mycobacterium conceptionense strain MLE.</title>
        <authorList>
            <person name="Greninger A.L."/>
            <person name="Cunningham G."/>
            <person name="Chiu C.Y."/>
            <person name="Miller S."/>
        </authorList>
    </citation>
    <scope>NUCLEOTIDE SEQUENCE [LARGE SCALE GENOMIC DNA]</scope>
    <source>
        <strain evidence="7 8">MLE</strain>
    </source>
</reference>